<dbReference type="InterPro" id="IPR034228">
    <property type="entry name" value="Nop6_RRM"/>
</dbReference>
<dbReference type="Gene3D" id="3.30.70.330">
    <property type="match status" value="1"/>
</dbReference>
<comment type="caution">
    <text evidence="5">The sequence shown here is derived from an EMBL/GenBank/DDBJ whole genome shotgun (WGS) entry which is preliminary data.</text>
</comment>
<dbReference type="Pfam" id="PF00076">
    <property type="entry name" value="RRM_1"/>
    <property type="match status" value="1"/>
</dbReference>
<evidence type="ECO:0000256" key="1">
    <source>
        <dbReference type="ARBA" id="ARBA00022884"/>
    </source>
</evidence>
<evidence type="ECO:0000256" key="2">
    <source>
        <dbReference type="PROSITE-ProRule" id="PRU00176"/>
    </source>
</evidence>
<dbReference type="PANTHER" id="PTHR23236">
    <property type="entry name" value="EUKARYOTIC TRANSLATION INITIATION FACTOR 4B/4H"/>
    <property type="match status" value="1"/>
</dbReference>
<keyword evidence="1 2" id="KW-0694">RNA-binding</keyword>
<feature type="domain" description="RRM" evidence="4">
    <location>
        <begin position="158"/>
        <end position="264"/>
    </location>
</feature>
<protein>
    <recommendedName>
        <fullName evidence="4">RRM domain-containing protein</fullName>
    </recommendedName>
</protein>
<feature type="region of interest" description="Disordered" evidence="3">
    <location>
        <begin position="235"/>
        <end position="254"/>
    </location>
</feature>
<reference evidence="5 6" key="1">
    <citation type="submission" date="2023-08" db="EMBL/GenBank/DDBJ databases">
        <title>Black Yeasts Isolated from many extreme environments.</title>
        <authorList>
            <person name="Coleine C."/>
            <person name="Stajich J.E."/>
            <person name="Selbmann L."/>
        </authorList>
    </citation>
    <scope>NUCLEOTIDE SEQUENCE [LARGE SCALE GENOMIC DNA]</scope>
    <source>
        <strain evidence="5 6">CCFEE 5885</strain>
    </source>
</reference>
<dbReference type="SMART" id="SM00360">
    <property type="entry name" value="RRM"/>
    <property type="match status" value="1"/>
</dbReference>
<dbReference type="PANTHER" id="PTHR23236:SF51">
    <property type="entry name" value="NUCLEOLAR PROTEIN 6"/>
    <property type="match status" value="1"/>
</dbReference>
<evidence type="ECO:0000313" key="5">
    <source>
        <dbReference type="EMBL" id="KAK5102568.1"/>
    </source>
</evidence>
<dbReference type="InterPro" id="IPR035979">
    <property type="entry name" value="RBD_domain_sf"/>
</dbReference>
<dbReference type="EMBL" id="JAVRRG010000001">
    <property type="protein sequence ID" value="KAK5102568.1"/>
    <property type="molecule type" value="Genomic_DNA"/>
</dbReference>
<evidence type="ECO:0000259" key="4">
    <source>
        <dbReference type="PROSITE" id="PS50102"/>
    </source>
</evidence>
<accession>A0ABR0KPS4</accession>
<dbReference type="CDD" id="cd12400">
    <property type="entry name" value="RRM_Nop6"/>
    <property type="match status" value="1"/>
</dbReference>
<name>A0ABR0KPS4_9EURO</name>
<evidence type="ECO:0000313" key="6">
    <source>
        <dbReference type="Proteomes" id="UP001345013"/>
    </source>
</evidence>
<feature type="region of interest" description="Disordered" evidence="3">
    <location>
        <begin position="260"/>
        <end position="328"/>
    </location>
</feature>
<proteinExistence type="predicted"/>
<dbReference type="InterPro" id="IPR012677">
    <property type="entry name" value="Nucleotide-bd_a/b_plait_sf"/>
</dbReference>
<keyword evidence="6" id="KW-1185">Reference proteome</keyword>
<feature type="compositionally biased region" description="Acidic residues" evidence="3">
    <location>
        <begin position="137"/>
        <end position="146"/>
    </location>
</feature>
<feature type="compositionally biased region" description="Basic and acidic residues" evidence="3">
    <location>
        <begin position="119"/>
        <end position="128"/>
    </location>
</feature>
<organism evidence="5 6">
    <name type="scientific">Lithohypha guttulata</name>
    <dbReference type="NCBI Taxonomy" id="1690604"/>
    <lineage>
        <taxon>Eukaryota</taxon>
        <taxon>Fungi</taxon>
        <taxon>Dikarya</taxon>
        <taxon>Ascomycota</taxon>
        <taxon>Pezizomycotina</taxon>
        <taxon>Eurotiomycetes</taxon>
        <taxon>Chaetothyriomycetidae</taxon>
        <taxon>Chaetothyriales</taxon>
        <taxon>Trichomeriaceae</taxon>
        <taxon>Lithohypha</taxon>
    </lineage>
</organism>
<feature type="compositionally biased region" description="Basic and acidic residues" evidence="3">
    <location>
        <begin position="1"/>
        <end position="16"/>
    </location>
</feature>
<dbReference type="SUPFAM" id="SSF54928">
    <property type="entry name" value="RNA-binding domain, RBD"/>
    <property type="match status" value="1"/>
</dbReference>
<sequence length="364" mass="40866">MEKRKRSADAQEDGARAAKKQATEKASGASAAERRQLRSERKSKKGHQAKENARKKRPQTTDEPELFLPGQNGATGTDNIADGQDFVPLGHSTDAAPTPQLNGGATEGAKAHGKRKEKRPSPRSERKTGTGAKAVEEEPGAEEETTEEPKKSKDAPRFICFVGNLPYTCTTEQIQQHFRKLEPTSIRHSTDKATRKSKGFAFLEFDDYSKMKTCLKVYHHSIFDPERTSRLPDDAFDENGLEKDVPGQYKKQTGRKINVELTAGGGGKGAERKEKIQKKNTKLFEERERRKQAEGKQQKGKDKPARYEKSEANSTEIGSEAVHPSRLRRYSNRKCMEMAEIEAAVNPTDDDFRWMEDELDLDDD</sequence>
<gene>
    <name evidence="5" type="ORF">LTR24_000127</name>
</gene>
<dbReference type="InterPro" id="IPR000504">
    <property type="entry name" value="RRM_dom"/>
</dbReference>
<dbReference type="PROSITE" id="PS50102">
    <property type="entry name" value="RRM"/>
    <property type="match status" value="1"/>
</dbReference>
<feature type="region of interest" description="Disordered" evidence="3">
    <location>
        <begin position="1"/>
        <end position="155"/>
    </location>
</feature>
<dbReference type="Proteomes" id="UP001345013">
    <property type="component" value="Unassembled WGS sequence"/>
</dbReference>
<feature type="compositionally biased region" description="Basic and acidic residues" evidence="3">
    <location>
        <begin position="282"/>
        <end position="311"/>
    </location>
</feature>
<evidence type="ECO:0000256" key="3">
    <source>
        <dbReference type="SAM" id="MobiDB-lite"/>
    </source>
</evidence>
<feature type="compositionally biased region" description="Basic residues" evidence="3">
    <location>
        <begin position="41"/>
        <end position="58"/>
    </location>
</feature>